<name>A0AAD6CHZ0_9EURO</name>
<evidence type="ECO:0000313" key="9">
    <source>
        <dbReference type="Proteomes" id="UP001220324"/>
    </source>
</evidence>
<dbReference type="PANTHER" id="PTHR36206">
    <property type="entry name" value="ASPERCRYPTIN BIOSYNTHESIS CLUSTER-SPECIFIC TRANSCRIPTION REGULATOR ATNN-RELATED"/>
    <property type="match status" value="1"/>
</dbReference>
<dbReference type="PROSITE" id="PS50048">
    <property type="entry name" value="ZN2_CY6_FUNGAL_2"/>
    <property type="match status" value="1"/>
</dbReference>
<dbReference type="GO" id="GO:0000981">
    <property type="term" value="F:DNA-binding transcription factor activity, RNA polymerase II-specific"/>
    <property type="evidence" value="ECO:0007669"/>
    <property type="project" value="InterPro"/>
</dbReference>
<keyword evidence="1" id="KW-0479">Metal-binding</keyword>
<dbReference type="InterPro" id="IPR001138">
    <property type="entry name" value="Zn2Cys6_DnaBD"/>
</dbReference>
<dbReference type="CDD" id="cd00067">
    <property type="entry name" value="GAL4"/>
    <property type="match status" value="1"/>
</dbReference>
<accession>A0AAD6CHZ0</accession>
<keyword evidence="3" id="KW-0805">Transcription regulation</keyword>
<dbReference type="SUPFAM" id="SSF57701">
    <property type="entry name" value="Zn2/Cys6 DNA-binding domain"/>
    <property type="match status" value="1"/>
</dbReference>
<evidence type="ECO:0000256" key="1">
    <source>
        <dbReference type="ARBA" id="ARBA00022723"/>
    </source>
</evidence>
<keyword evidence="5" id="KW-0804">Transcription</keyword>
<feature type="domain" description="Zn(2)-C6 fungal-type" evidence="7">
    <location>
        <begin position="20"/>
        <end position="50"/>
    </location>
</feature>
<evidence type="ECO:0000256" key="3">
    <source>
        <dbReference type="ARBA" id="ARBA00023015"/>
    </source>
</evidence>
<evidence type="ECO:0000259" key="7">
    <source>
        <dbReference type="PROSITE" id="PS50048"/>
    </source>
</evidence>
<comment type="caution">
    <text evidence="8">The sequence shown here is derived from an EMBL/GenBank/DDBJ whole genome shotgun (WGS) entry which is preliminary data.</text>
</comment>
<evidence type="ECO:0000256" key="4">
    <source>
        <dbReference type="ARBA" id="ARBA00023125"/>
    </source>
</evidence>
<dbReference type="SMART" id="SM00066">
    <property type="entry name" value="GAL4"/>
    <property type="match status" value="1"/>
</dbReference>
<keyword evidence="4" id="KW-0238">DNA-binding</keyword>
<keyword evidence="2" id="KW-0862">Zinc</keyword>
<dbReference type="Gene3D" id="4.10.240.10">
    <property type="entry name" value="Zn(2)-C6 fungal-type DNA-binding domain"/>
    <property type="match status" value="1"/>
</dbReference>
<dbReference type="InterPro" id="IPR052360">
    <property type="entry name" value="Transcr_Regulatory_Proteins"/>
</dbReference>
<evidence type="ECO:0000256" key="2">
    <source>
        <dbReference type="ARBA" id="ARBA00022833"/>
    </source>
</evidence>
<dbReference type="EMBL" id="JAQIZZ010000008">
    <property type="protein sequence ID" value="KAJ5523917.1"/>
    <property type="molecule type" value="Genomic_DNA"/>
</dbReference>
<keyword evidence="6" id="KW-0539">Nucleus</keyword>
<dbReference type="GO" id="GO:0003677">
    <property type="term" value="F:DNA binding"/>
    <property type="evidence" value="ECO:0007669"/>
    <property type="project" value="UniProtKB-KW"/>
</dbReference>
<dbReference type="PROSITE" id="PS00463">
    <property type="entry name" value="ZN2_CY6_FUNGAL_1"/>
    <property type="match status" value="1"/>
</dbReference>
<dbReference type="Proteomes" id="UP001220324">
    <property type="component" value="Unassembled WGS sequence"/>
</dbReference>
<dbReference type="PANTHER" id="PTHR36206:SF14">
    <property type="entry name" value="ZN(2)-C6 FUNGAL-TYPE DOMAIN-CONTAINING PROTEIN-RELATED"/>
    <property type="match status" value="1"/>
</dbReference>
<keyword evidence="9" id="KW-1185">Reference proteome</keyword>
<dbReference type="InterPro" id="IPR036864">
    <property type="entry name" value="Zn2-C6_fun-type_DNA-bd_sf"/>
</dbReference>
<organism evidence="8 9">
    <name type="scientific">Penicillium frequentans</name>
    <dbReference type="NCBI Taxonomy" id="3151616"/>
    <lineage>
        <taxon>Eukaryota</taxon>
        <taxon>Fungi</taxon>
        <taxon>Dikarya</taxon>
        <taxon>Ascomycota</taxon>
        <taxon>Pezizomycotina</taxon>
        <taxon>Eurotiomycetes</taxon>
        <taxon>Eurotiomycetidae</taxon>
        <taxon>Eurotiales</taxon>
        <taxon>Aspergillaceae</taxon>
        <taxon>Penicillium</taxon>
    </lineage>
</organism>
<protein>
    <submittedName>
        <fullName evidence="8">Transcriptional regulator family: Fungal Specific TF</fullName>
    </submittedName>
</protein>
<dbReference type="Pfam" id="PF00172">
    <property type="entry name" value="Zn_clus"/>
    <property type="match status" value="1"/>
</dbReference>
<evidence type="ECO:0000313" key="8">
    <source>
        <dbReference type="EMBL" id="KAJ5523917.1"/>
    </source>
</evidence>
<evidence type="ECO:0000256" key="6">
    <source>
        <dbReference type="ARBA" id="ARBA00023242"/>
    </source>
</evidence>
<evidence type="ECO:0000256" key="5">
    <source>
        <dbReference type="ARBA" id="ARBA00023163"/>
    </source>
</evidence>
<gene>
    <name evidence="8" type="ORF">N7494_010567</name>
</gene>
<reference evidence="8 9" key="1">
    <citation type="journal article" date="2023" name="IMA Fungus">
        <title>Comparative genomic study of the Penicillium genus elucidates a diverse pangenome and 15 lateral gene transfer events.</title>
        <authorList>
            <person name="Petersen C."/>
            <person name="Sorensen T."/>
            <person name="Nielsen M.R."/>
            <person name="Sondergaard T.E."/>
            <person name="Sorensen J.L."/>
            <person name="Fitzpatrick D.A."/>
            <person name="Frisvad J.C."/>
            <person name="Nielsen K.L."/>
        </authorList>
    </citation>
    <scope>NUCLEOTIDE SEQUENCE [LARGE SCALE GENOMIC DNA]</scope>
    <source>
        <strain evidence="8 9">IBT 35679</strain>
    </source>
</reference>
<dbReference type="AlphaFoldDB" id="A0AAD6CHZ0"/>
<sequence>MKVSPTIQSGRVGRPKSKTGCNTCKARRVRCGEEKPHCLRCTSTGRKCAYISIPAPQRIDSPPRQLAIFAHQGWRERRAFEYYFHQAGPALSGVLDVAFWRGSVLQICRMEPAIWDAIISLSSLYERPPFMMLRRFVEHSYHREALVWYSRSLAAVQQRIDQGVADLTVSLISCILFIAIELLQGNRKAAMNLISQGTRMVIRAMTPIGHSSKNRPSIDRAILISVIKPIFRRLDTWNLITSGAPSNFHWPLDTFTSIVRLATLDEARNVLNGIVAEMKIFNIDTKQHWKYPADRRLRDAQGLVAKQRQLKDRLDQWHQSFLSLATSDQDASESGGTALLLMTYFSVLIEIQTCLDPSQSAYDKFEAEFRQIINHASIAIAATRNTDGHQPPFIFEMGVFLPLFITALKCRFPQLRRQALSLLNEAPPAQGLFMCRPVAHALAVLVALEEDPSTALDVSGVSAVLTKPGCIPPLQNRIWEFNISSDTDSQGRTRNWLHFSLRDFGQDEIRLTQNVMLFPGAQP</sequence>
<dbReference type="GO" id="GO:0008270">
    <property type="term" value="F:zinc ion binding"/>
    <property type="evidence" value="ECO:0007669"/>
    <property type="project" value="InterPro"/>
</dbReference>
<proteinExistence type="predicted"/>